<protein>
    <recommendedName>
        <fullName evidence="10">Sulfotransferase family protein</fullName>
    </recommendedName>
</protein>
<comment type="subcellular location">
    <subcellularLocation>
        <location evidence="1">Golgi apparatus membrane</location>
        <topology evidence="1">Single-pass type II membrane protein</topology>
    </subcellularLocation>
</comment>
<dbReference type="RefSeq" id="WP_039001940.1">
    <property type="nucleotide sequence ID" value="NZ_CP014327.1"/>
</dbReference>
<evidence type="ECO:0000256" key="1">
    <source>
        <dbReference type="ARBA" id="ARBA00004323"/>
    </source>
</evidence>
<dbReference type="KEGG" id="hat:RC74_08890"/>
<organism evidence="8 9">
    <name type="scientific">Falsihalocynthiibacter arcticus</name>
    <dbReference type="NCBI Taxonomy" id="1579316"/>
    <lineage>
        <taxon>Bacteria</taxon>
        <taxon>Pseudomonadati</taxon>
        <taxon>Pseudomonadota</taxon>
        <taxon>Alphaproteobacteria</taxon>
        <taxon>Rhodobacterales</taxon>
        <taxon>Roseobacteraceae</taxon>
        <taxon>Falsihalocynthiibacter</taxon>
    </lineage>
</organism>
<keyword evidence="7" id="KW-0325">Glycoprotein</keyword>
<evidence type="ECO:0000313" key="8">
    <source>
        <dbReference type="EMBL" id="AML51355.1"/>
    </source>
</evidence>
<dbReference type="EMBL" id="CP014327">
    <property type="protein sequence ID" value="AML51355.1"/>
    <property type="molecule type" value="Genomic_DNA"/>
</dbReference>
<dbReference type="STRING" id="1579316.RC74_08890"/>
<evidence type="ECO:0000256" key="7">
    <source>
        <dbReference type="ARBA" id="ARBA00023180"/>
    </source>
</evidence>
<dbReference type="Pfam" id="PF03567">
    <property type="entry name" value="Sulfotransfer_2"/>
    <property type="match status" value="1"/>
</dbReference>
<evidence type="ECO:0000256" key="4">
    <source>
        <dbReference type="ARBA" id="ARBA00022989"/>
    </source>
</evidence>
<keyword evidence="4" id="KW-1133">Transmembrane helix</keyword>
<dbReference type="Proteomes" id="UP000070371">
    <property type="component" value="Chromosome"/>
</dbReference>
<keyword evidence="2" id="KW-0808">Transferase</keyword>
<accession>A0A126V083</accession>
<dbReference type="PANTHER" id="PTHR12137">
    <property type="entry name" value="CARBOHYDRATE SULFOTRANSFERASE"/>
    <property type="match status" value="1"/>
</dbReference>
<gene>
    <name evidence="8" type="ORF">RC74_08890</name>
</gene>
<dbReference type="OrthoDB" id="7759404at2"/>
<evidence type="ECO:0000256" key="3">
    <source>
        <dbReference type="ARBA" id="ARBA00022692"/>
    </source>
</evidence>
<dbReference type="GO" id="GO:0016051">
    <property type="term" value="P:carbohydrate biosynthetic process"/>
    <property type="evidence" value="ECO:0007669"/>
    <property type="project" value="InterPro"/>
</dbReference>
<dbReference type="InterPro" id="IPR005331">
    <property type="entry name" value="Sulfotransferase"/>
</dbReference>
<dbReference type="AlphaFoldDB" id="A0A126V083"/>
<sequence length="273" mass="31646">MGFPGTWMTESESVVYRVVPKCACSTIGQIMYYSDHGTFFDGDIHDSKAGLHKWAIEASQPIIERNVTGHESYAFTCVRNPYTRILSSFFDKICGIQRNGKRYRGNLVPLLVQKYGIEVGDPETGFEFDQVKSFRRFLLFARDSIRWRRPMDPDIHWSAMSGHVSTFINNGGKYNKIIFTERFNEGMQEVLNAIETPHAVDLSQIPRFNESEGHGPKRLHPVEDYFDDLSMHLVYEIYKRDFRLFQYDFENPANKMPLQPVDLDEVHAKLGEK</sequence>
<keyword evidence="9" id="KW-1185">Reference proteome</keyword>
<dbReference type="InterPro" id="IPR018011">
    <property type="entry name" value="Carb_sulfotrans_8-10"/>
</dbReference>
<keyword evidence="6" id="KW-0472">Membrane</keyword>
<reference evidence="8 9" key="1">
    <citation type="submission" date="2016-02" db="EMBL/GenBank/DDBJ databases">
        <title>Complete genome sequence of Halocynthiibacter arcticus PAMC 20958t from arctic marine sediment.</title>
        <authorList>
            <person name="Lee Y.M."/>
            <person name="Baek K."/>
            <person name="Lee H.K."/>
            <person name="Shin S.C."/>
        </authorList>
    </citation>
    <scope>NUCLEOTIDE SEQUENCE [LARGE SCALE GENOMIC DNA]</scope>
    <source>
        <strain evidence="8">PAMC 20958</strain>
    </source>
</reference>
<keyword evidence="3" id="KW-0812">Transmembrane</keyword>
<evidence type="ECO:0000256" key="6">
    <source>
        <dbReference type="ARBA" id="ARBA00023136"/>
    </source>
</evidence>
<dbReference type="GO" id="GO:0016020">
    <property type="term" value="C:membrane"/>
    <property type="evidence" value="ECO:0007669"/>
    <property type="project" value="InterPro"/>
</dbReference>
<dbReference type="PANTHER" id="PTHR12137:SF54">
    <property type="entry name" value="CARBOHYDRATE SULFOTRANSFERASE"/>
    <property type="match status" value="1"/>
</dbReference>
<evidence type="ECO:0008006" key="10">
    <source>
        <dbReference type="Google" id="ProtNLM"/>
    </source>
</evidence>
<proteinExistence type="predicted"/>
<dbReference type="GO" id="GO:0008146">
    <property type="term" value="F:sulfotransferase activity"/>
    <property type="evidence" value="ECO:0007669"/>
    <property type="project" value="InterPro"/>
</dbReference>
<evidence type="ECO:0000313" key="9">
    <source>
        <dbReference type="Proteomes" id="UP000070371"/>
    </source>
</evidence>
<keyword evidence="5" id="KW-0333">Golgi apparatus</keyword>
<name>A0A126V083_9RHOB</name>
<evidence type="ECO:0000256" key="2">
    <source>
        <dbReference type="ARBA" id="ARBA00022679"/>
    </source>
</evidence>
<evidence type="ECO:0000256" key="5">
    <source>
        <dbReference type="ARBA" id="ARBA00023034"/>
    </source>
</evidence>